<keyword evidence="2" id="KW-1185">Reference proteome</keyword>
<protein>
    <submittedName>
        <fullName evidence="1">Uncharacterized protein</fullName>
    </submittedName>
</protein>
<proteinExistence type="predicted"/>
<gene>
    <name evidence="1" type="ORF">EYC80_000400</name>
</gene>
<reference evidence="1 2" key="1">
    <citation type="submission" date="2019-06" db="EMBL/GenBank/DDBJ databases">
        <title>Genome Sequence of the Brown Rot Fungal Pathogen Monilinia laxa.</title>
        <authorList>
            <person name="De Miccolis Angelini R.M."/>
            <person name="Landi L."/>
            <person name="Abate D."/>
            <person name="Pollastro S."/>
            <person name="Romanazzi G."/>
            <person name="Faretra F."/>
        </authorList>
    </citation>
    <scope>NUCLEOTIDE SEQUENCE [LARGE SCALE GENOMIC DNA]</scope>
    <source>
        <strain evidence="1 2">Mlax316</strain>
    </source>
</reference>
<name>A0A5N6KAK6_MONLA</name>
<sequence length="87" mass="9782">MVIWRYLQSCGQAFARICLCDKHILSGTSLLFLHMYTGEGSLGVWGIILRAHEVGSKCQRWALICYIGIHNNKFFPSTYLQGASCPT</sequence>
<evidence type="ECO:0000313" key="2">
    <source>
        <dbReference type="Proteomes" id="UP000326757"/>
    </source>
</evidence>
<organism evidence="1 2">
    <name type="scientific">Monilinia laxa</name>
    <name type="common">Brown rot fungus</name>
    <name type="synonym">Sclerotinia laxa</name>
    <dbReference type="NCBI Taxonomy" id="61186"/>
    <lineage>
        <taxon>Eukaryota</taxon>
        <taxon>Fungi</taxon>
        <taxon>Dikarya</taxon>
        <taxon>Ascomycota</taxon>
        <taxon>Pezizomycotina</taxon>
        <taxon>Leotiomycetes</taxon>
        <taxon>Helotiales</taxon>
        <taxon>Sclerotiniaceae</taxon>
        <taxon>Monilinia</taxon>
    </lineage>
</organism>
<accession>A0A5N6KAK6</accession>
<dbReference type="EMBL" id="VIGI01000005">
    <property type="protein sequence ID" value="KAB8300174.1"/>
    <property type="molecule type" value="Genomic_DNA"/>
</dbReference>
<evidence type="ECO:0000313" key="1">
    <source>
        <dbReference type="EMBL" id="KAB8300174.1"/>
    </source>
</evidence>
<dbReference type="AlphaFoldDB" id="A0A5N6KAK6"/>
<dbReference type="Proteomes" id="UP000326757">
    <property type="component" value="Unassembled WGS sequence"/>
</dbReference>
<comment type="caution">
    <text evidence="1">The sequence shown here is derived from an EMBL/GenBank/DDBJ whole genome shotgun (WGS) entry which is preliminary data.</text>
</comment>